<dbReference type="InterPro" id="IPR040514">
    <property type="entry name" value="C4bp_oligo"/>
</dbReference>
<feature type="domain" description="Sushi" evidence="12">
    <location>
        <begin position="434"/>
        <end position="492"/>
    </location>
</feature>
<feature type="domain" description="Sushi" evidence="12">
    <location>
        <begin position="153"/>
        <end position="217"/>
    </location>
</feature>
<evidence type="ECO:0000256" key="9">
    <source>
        <dbReference type="PROSITE-ProRule" id="PRU00302"/>
    </source>
</evidence>
<evidence type="ECO:0000259" key="12">
    <source>
        <dbReference type="PROSITE" id="PS50923"/>
    </source>
</evidence>
<proteinExistence type="predicted"/>
<comment type="subcellular location">
    <subcellularLocation>
        <location evidence="7">Cytoplasmic vesicle</location>
        <location evidence="7">Secretory vesicle</location>
        <location evidence="7">Acrosome lumen</location>
    </subcellularLocation>
</comment>
<protein>
    <recommendedName>
        <fullName evidence="8">Zona pellucida sperm-binding protein 3 receptor</fullName>
    </recommendedName>
</protein>
<feature type="disulfide bond" evidence="9">
    <location>
        <begin position="155"/>
        <end position="198"/>
    </location>
</feature>
<evidence type="ECO:0000256" key="1">
    <source>
        <dbReference type="ARBA" id="ARBA00022659"/>
    </source>
</evidence>
<evidence type="ECO:0000256" key="5">
    <source>
        <dbReference type="ARBA" id="ARBA00023180"/>
    </source>
</evidence>
<feature type="domain" description="Sushi" evidence="12">
    <location>
        <begin position="345"/>
        <end position="410"/>
    </location>
</feature>
<dbReference type="InterPro" id="IPR050350">
    <property type="entry name" value="Compl-Cell_Adhes-Reg"/>
</dbReference>
<dbReference type="GO" id="GO:0043160">
    <property type="term" value="C:acrosomal lumen"/>
    <property type="evidence" value="ECO:0007669"/>
    <property type="project" value="UniProtKB-SubCell"/>
</dbReference>
<dbReference type="PANTHER" id="PTHR19325">
    <property type="entry name" value="COMPLEMENT COMPONENT-RELATED SUSHI DOMAIN-CONTAINING"/>
    <property type="match status" value="1"/>
</dbReference>
<dbReference type="Gene3D" id="2.10.70.10">
    <property type="entry name" value="Complement Module, domain 1"/>
    <property type="match status" value="6"/>
</dbReference>
<evidence type="ECO:0000313" key="13">
    <source>
        <dbReference type="Ensembl" id="ENSCCNP00000005825.1"/>
    </source>
</evidence>
<accession>A0A8C0WA03</accession>
<evidence type="ECO:0000256" key="7">
    <source>
        <dbReference type="ARBA" id="ARBA00060422"/>
    </source>
</evidence>
<keyword evidence="2 11" id="KW-0732">Signal</keyword>
<dbReference type="GO" id="GO:0007338">
    <property type="term" value="P:single fertilization"/>
    <property type="evidence" value="ECO:0007669"/>
    <property type="project" value="UniProtKB-KW"/>
</dbReference>
<feature type="domain" description="Sushi" evidence="12">
    <location>
        <begin position="278"/>
        <end position="344"/>
    </location>
</feature>
<evidence type="ECO:0000256" key="11">
    <source>
        <dbReference type="SAM" id="SignalP"/>
    </source>
</evidence>
<evidence type="ECO:0000256" key="2">
    <source>
        <dbReference type="ARBA" id="ARBA00022729"/>
    </source>
</evidence>
<reference evidence="13" key="1">
    <citation type="submission" date="2023-09" db="UniProtKB">
        <authorList>
            <consortium name="Ensembl"/>
        </authorList>
    </citation>
    <scope>IDENTIFICATION</scope>
</reference>
<dbReference type="CDD" id="cd00033">
    <property type="entry name" value="CCP"/>
    <property type="match status" value="7"/>
</dbReference>
<evidence type="ECO:0000256" key="10">
    <source>
        <dbReference type="SAM" id="MobiDB-lite"/>
    </source>
</evidence>
<feature type="domain" description="Sushi" evidence="12">
    <location>
        <begin position="218"/>
        <end position="277"/>
    </location>
</feature>
<dbReference type="FunFam" id="2.10.70.10:FF:000115">
    <property type="entry name" value="Zona pellucida sperm-binding protein 3 receptor"/>
    <property type="match status" value="1"/>
</dbReference>
<keyword evidence="3" id="KW-0677">Repeat</keyword>
<dbReference type="PROSITE" id="PS50923">
    <property type="entry name" value="SUSHI"/>
    <property type="match status" value="7"/>
</dbReference>
<dbReference type="InterPro" id="IPR000436">
    <property type="entry name" value="Sushi_SCR_CCP_dom"/>
</dbReference>
<evidence type="ECO:0000256" key="6">
    <source>
        <dbReference type="ARBA" id="ARBA00023279"/>
    </source>
</evidence>
<evidence type="ECO:0000256" key="8">
    <source>
        <dbReference type="ARBA" id="ARBA00073990"/>
    </source>
</evidence>
<name>A0A8C0WA03_CASCN</name>
<dbReference type="InterPro" id="IPR035976">
    <property type="entry name" value="Sushi/SCR/CCP_sf"/>
</dbReference>
<dbReference type="FunFam" id="2.10.70.10:FF:000055">
    <property type="entry name" value="Complement decay-accelerating factor, GPI-anchored"/>
    <property type="match status" value="1"/>
</dbReference>
<sequence length="562" mass="63302">MATWARLWKASVPTLFQMILVAVLMSPVAGDCGPPPTLLFASPINILYETTFKPGTILKYTCHHGYRKVNSSHLTCDINDEWTYNVFCTKKQCKHPGELTNGKIEILTDLIVGSAVEFTCAKGYLLIGPTTSKCEVQGKGVGWSDPLPECVIIKCESPPVISNGKHRGGDEDLYTYGSSVTYSCDPPFTLVGNATISCMVVNKTIGVWSSSPPACKKTVCLQPQIPKGIIVSGFRPFYTYKDSIEISCKKGYILRGSSLIHCEMNKEWFPSVPTCQLNGCSELPEIPYAYWEKSIFLQRNLETFEVGTELKYHCKPGYRAISTEPQSVTCQENFTWRHSKGCEKVCCPTPNLEKIRIISERRDFTGICAYAYEDYVFYMCDEGYYPLSIDGRSSCHADGKWVPKIPSCIQVLLLKSSVTMKNYLKLSVLLLAKSVCGKPEIKNGKLSVEKNQYFEMENVTIHCNPGYVTVGPQTITCTENKNWHPEVPRCEREILEGCEQVIAGQKLMQCLSSPKDVKRALELYKMSLEIEQLEKEKEKDKQVKIRQKFPKHDEKDSFLPLN</sequence>
<keyword evidence="4 9" id="KW-1015">Disulfide bond</keyword>
<feature type="compositionally biased region" description="Basic and acidic residues" evidence="10">
    <location>
        <begin position="550"/>
        <end position="562"/>
    </location>
</feature>
<comment type="caution">
    <text evidence="9">Lacks conserved residue(s) required for the propagation of feature annotation.</text>
</comment>
<dbReference type="FunFam" id="2.10.70.10:FF:000014">
    <property type="entry name" value="Membrane cofactor protein"/>
    <property type="match status" value="2"/>
</dbReference>
<feature type="chain" id="PRO_5034868612" description="Zona pellucida sperm-binding protein 3 receptor" evidence="11">
    <location>
        <begin position="31"/>
        <end position="562"/>
    </location>
</feature>
<gene>
    <name evidence="13" type="primary">LOC109676886</name>
</gene>
<dbReference type="SMART" id="SM00032">
    <property type="entry name" value="CCP"/>
    <property type="match status" value="7"/>
</dbReference>
<evidence type="ECO:0000256" key="4">
    <source>
        <dbReference type="ARBA" id="ARBA00023157"/>
    </source>
</evidence>
<feature type="domain" description="Sushi" evidence="12">
    <location>
        <begin position="91"/>
        <end position="152"/>
    </location>
</feature>
<keyword evidence="5" id="KW-0325">Glycoprotein</keyword>
<evidence type="ECO:0000256" key="3">
    <source>
        <dbReference type="ARBA" id="ARBA00022737"/>
    </source>
</evidence>
<dbReference type="AlphaFoldDB" id="A0A8C0WA03"/>
<feature type="region of interest" description="Disordered" evidence="10">
    <location>
        <begin position="536"/>
        <end position="562"/>
    </location>
</feature>
<feature type="signal peptide" evidence="11">
    <location>
        <begin position="1"/>
        <end position="30"/>
    </location>
</feature>
<dbReference type="Gene3D" id="1.20.5.3730">
    <property type="match status" value="1"/>
</dbReference>
<dbReference type="Gene3D" id="2.20.28.230">
    <property type="match status" value="1"/>
</dbReference>
<dbReference type="Ensembl" id="ENSCCNT00000007664.1">
    <property type="protein sequence ID" value="ENSCCNP00000005825.1"/>
    <property type="gene ID" value="ENSCCNG00000005726.1"/>
</dbReference>
<feature type="domain" description="Sushi" evidence="12">
    <location>
        <begin position="30"/>
        <end position="90"/>
    </location>
</feature>
<organism evidence="13">
    <name type="scientific">Castor canadensis</name>
    <name type="common">American beaver</name>
    <dbReference type="NCBI Taxonomy" id="51338"/>
    <lineage>
        <taxon>Eukaryota</taxon>
        <taxon>Metazoa</taxon>
        <taxon>Chordata</taxon>
        <taxon>Craniata</taxon>
        <taxon>Vertebrata</taxon>
        <taxon>Euteleostomi</taxon>
        <taxon>Mammalia</taxon>
        <taxon>Eutheria</taxon>
        <taxon>Euarchontoglires</taxon>
        <taxon>Glires</taxon>
        <taxon>Rodentia</taxon>
        <taxon>Castorimorpha</taxon>
        <taxon>Castoridae</taxon>
        <taxon>Castor</taxon>
    </lineage>
</organism>
<feature type="disulfide bond" evidence="9">
    <location>
        <begin position="248"/>
        <end position="275"/>
    </location>
</feature>
<dbReference type="Pfam" id="PF18453">
    <property type="entry name" value="C4bp_oligo"/>
    <property type="match status" value="1"/>
</dbReference>
<feature type="disulfide bond" evidence="9">
    <location>
        <begin position="463"/>
        <end position="490"/>
    </location>
</feature>
<dbReference type="GO" id="GO:0043159">
    <property type="term" value="C:acrosomal matrix"/>
    <property type="evidence" value="ECO:0007669"/>
    <property type="project" value="UniProtKB-ARBA"/>
</dbReference>
<keyword evidence="1 9" id="KW-0768">Sushi</keyword>
<dbReference type="SUPFAM" id="SSF57535">
    <property type="entry name" value="Complement control module/SCR domain"/>
    <property type="match status" value="7"/>
</dbReference>
<dbReference type="PANTHER" id="PTHR19325:SF551">
    <property type="entry name" value="ZONA PELLUCIDA SPERM-BINDING PROTEIN 3 RECEPTOR"/>
    <property type="match status" value="1"/>
</dbReference>
<dbReference type="Pfam" id="PF00084">
    <property type="entry name" value="Sushi"/>
    <property type="match status" value="7"/>
</dbReference>
<keyword evidence="6" id="KW-0278">Fertilization</keyword>